<dbReference type="InterPro" id="IPR012334">
    <property type="entry name" value="Pectin_lyas_fold"/>
</dbReference>
<feature type="domain" description="DUF5648" evidence="4">
    <location>
        <begin position="42"/>
        <end position="176"/>
    </location>
</feature>
<evidence type="ECO:0000256" key="1">
    <source>
        <dbReference type="SAM" id="SignalP"/>
    </source>
</evidence>
<proteinExistence type="predicted"/>
<protein>
    <recommendedName>
        <fullName evidence="7">Right handed beta helix domain-containing protein</fullName>
    </recommendedName>
</protein>
<organism evidence="5 6">
    <name type="scientific">Pedococcus aerophilus</name>
    <dbReference type="NCBI Taxonomy" id="436356"/>
    <lineage>
        <taxon>Bacteria</taxon>
        <taxon>Bacillati</taxon>
        <taxon>Actinomycetota</taxon>
        <taxon>Actinomycetes</taxon>
        <taxon>Micrococcales</taxon>
        <taxon>Intrasporangiaceae</taxon>
        <taxon>Pedococcus</taxon>
    </lineage>
</organism>
<evidence type="ECO:0008006" key="7">
    <source>
        <dbReference type="Google" id="ProtNLM"/>
    </source>
</evidence>
<dbReference type="Pfam" id="PF18885">
    <property type="entry name" value="DUF5648"/>
    <property type="match status" value="1"/>
</dbReference>
<feature type="chain" id="PRO_5047006990" description="Right handed beta helix domain-containing protein" evidence="1">
    <location>
        <begin position="31"/>
        <end position="756"/>
    </location>
</feature>
<dbReference type="Proteomes" id="UP001501326">
    <property type="component" value="Unassembled WGS sequence"/>
</dbReference>
<dbReference type="InterPro" id="IPR011459">
    <property type="entry name" value="DUF1565"/>
</dbReference>
<comment type="caution">
    <text evidence="5">The sequence shown here is derived from an EMBL/GenBank/DDBJ whole genome shotgun (WGS) entry which is preliminary data.</text>
</comment>
<dbReference type="InterPro" id="IPR011050">
    <property type="entry name" value="Pectin_lyase_fold/virulence"/>
</dbReference>
<sequence>MPSWRMLTPTLPALVLALLAAPLATAPAGAAVDPVAAMDDALYQRVAPATGASLVTPWADEAATAATSYGYTTDLGKPFRASTTAVAGLAPVHRLFKASASDFAWALEGSTQLSTLRSAGYTDQGTSFYASATDLADRTEPVQVYGKGAVTRLALATAGSTLVTQGWSLKGTAFYVPTMAATAPTPTTPTPTTPTPATGGAAAAGSVAVGSASYAVPSGAVHVTTSGNDAAAGTATAPVRTIARAIALAPSGGTVVVAGGTYRESLTISGKTVTIQNAPGQAVWLDGSQRVDGWVQDGTAWRRDGWTTRFDHSPTYTQGAPDSTTPYWQFVNPQTYPMAAHPDQVFVDGTALRQVKYRSQVTAGTFFLDEATSRLYIGNQPSGHTVEASTQIKALSIRGAGSVVRGIGIRRFSPSVFHMGAVTVEAPKVRLENVVVNDSATTGVSVLREDAVLDRVTIERSGMLGIHARFADRILFSAVKSVRNNIERFNIAPVSGGAKLGQTRGVTVRDSTFSGNYGPGLWEDMSVYDTVVRGSHFADNTGDGLFLEISAKVVVGDSLFARNGLAGMKVNNTSNVKIWNNSFIGAGRPLNLVQDSRRNTNPNDPAVDPRVAFPDPAMPWTLGPVVVRNNVVSQPTTGSNCVLCVEDYSGQRSAEQMGISANGNVYHRRDTATPTWLVVWSRGAGNPYVFTSLAQMSSTTGQERRGRELVGAAVLSATGVPTAAVAALAPTTAEPLPSDVASLIGRPAGSVRLGLW</sequence>
<evidence type="ECO:0000259" key="3">
    <source>
        <dbReference type="Pfam" id="PF13229"/>
    </source>
</evidence>
<name>A0ABP6HC46_9MICO</name>
<feature type="domain" description="Right handed beta helix" evidence="3">
    <location>
        <begin position="429"/>
        <end position="583"/>
    </location>
</feature>
<accession>A0ABP6HC46</accession>
<evidence type="ECO:0000313" key="6">
    <source>
        <dbReference type="Proteomes" id="UP001501326"/>
    </source>
</evidence>
<evidence type="ECO:0000313" key="5">
    <source>
        <dbReference type="EMBL" id="GAA2738015.1"/>
    </source>
</evidence>
<keyword evidence="6" id="KW-1185">Reference proteome</keyword>
<keyword evidence="1" id="KW-0732">Signal</keyword>
<reference evidence="6" key="1">
    <citation type="journal article" date="2019" name="Int. J. Syst. Evol. Microbiol.">
        <title>The Global Catalogue of Microorganisms (GCM) 10K type strain sequencing project: providing services to taxonomists for standard genome sequencing and annotation.</title>
        <authorList>
            <consortium name="The Broad Institute Genomics Platform"/>
            <consortium name="The Broad Institute Genome Sequencing Center for Infectious Disease"/>
            <person name="Wu L."/>
            <person name="Ma J."/>
        </authorList>
    </citation>
    <scope>NUCLEOTIDE SEQUENCE [LARGE SCALE GENOMIC DNA]</scope>
    <source>
        <strain evidence="6">JCM 16378</strain>
    </source>
</reference>
<feature type="domain" description="DUF1565" evidence="2">
    <location>
        <begin position="226"/>
        <end position="265"/>
    </location>
</feature>
<gene>
    <name evidence="5" type="ORF">GCM10009867_27540</name>
</gene>
<dbReference type="Pfam" id="PF07602">
    <property type="entry name" value="DUF1565"/>
    <property type="match status" value="1"/>
</dbReference>
<dbReference type="Pfam" id="PF13229">
    <property type="entry name" value="Beta_helix"/>
    <property type="match status" value="1"/>
</dbReference>
<dbReference type="Gene3D" id="2.160.20.10">
    <property type="entry name" value="Single-stranded right-handed beta-helix, Pectin lyase-like"/>
    <property type="match status" value="2"/>
</dbReference>
<feature type="signal peptide" evidence="1">
    <location>
        <begin position="1"/>
        <end position="30"/>
    </location>
</feature>
<dbReference type="SUPFAM" id="SSF51126">
    <property type="entry name" value="Pectin lyase-like"/>
    <property type="match status" value="1"/>
</dbReference>
<dbReference type="InterPro" id="IPR043708">
    <property type="entry name" value="DUF5648"/>
</dbReference>
<dbReference type="InterPro" id="IPR039448">
    <property type="entry name" value="Beta_helix"/>
</dbReference>
<evidence type="ECO:0000259" key="4">
    <source>
        <dbReference type="Pfam" id="PF18885"/>
    </source>
</evidence>
<dbReference type="EMBL" id="BAAARN010000003">
    <property type="protein sequence ID" value="GAA2738015.1"/>
    <property type="molecule type" value="Genomic_DNA"/>
</dbReference>
<evidence type="ECO:0000259" key="2">
    <source>
        <dbReference type="Pfam" id="PF07602"/>
    </source>
</evidence>